<feature type="binding site" description="axial binding residue" evidence="6">
    <location>
        <position position="471"/>
    </location>
    <ligand>
        <name>heme</name>
        <dbReference type="ChEBI" id="CHEBI:30413"/>
    </ligand>
    <ligandPart>
        <name>Fe</name>
        <dbReference type="ChEBI" id="CHEBI:18248"/>
    </ligandPart>
</feature>
<dbReference type="InterPro" id="IPR002401">
    <property type="entry name" value="Cyt_P450_E_grp-I"/>
</dbReference>
<feature type="region of interest" description="Disordered" evidence="8">
    <location>
        <begin position="643"/>
        <end position="683"/>
    </location>
</feature>
<gene>
    <name evidence="10" type="ORF">CAUJ_LOCUS9396</name>
</gene>
<keyword evidence="5 7" id="KW-0503">Monooxygenase</keyword>
<accession>A0A8S1HE31</accession>
<keyword evidence="3 6" id="KW-0349">Heme</keyword>
<reference evidence="10" key="1">
    <citation type="submission" date="2020-10" db="EMBL/GenBank/DDBJ databases">
        <authorList>
            <person name="Kikuchi T."/>
        </authorList>
    </citation>
    <scope>NUCLEOTIDE SEQUENCE</scope>
    <source>
        <strain evidence="10">NKZ352</strain>
    </source>
</reference>
<evidence type="ECO:0000256" key="9">
    <source>
        <dbReference type="SAM" id="Phobius"/>
    </source>
</evidence>
<dbReference type="PRINTS" id="PR00385">
    <property type="entry name" value="P450"/>
</dbReference>
<protein>
    <submittedName>
        <fullName evidence="10">Uncharacterized protein</fullName>
    </submittedName>
</protein>
<feature type="transmembrane region" description="Helical" evidence="9">
    <location>
        <begin position="22"/>
        <end position="41"/>
    </location>
</feature>
<evidence type="ECO:0000256" key="6">
    <source>
        <dbReference type="PIRSR" id="PIRSR602401-1"/>
    </source>
</evidence>
<dbReference type="GO" id="GO:0004497">
    <property type="term" value="F:monooxygenase activity"/>
    <property type="evidence" value="ECO:0007669"/>
    <property type="project" value="UniProtKB-KW"/>
</dbReference>
<dbReference type="GO" id="GO:0020037">
    <property type="term" value="F:heme binding"/>
    <property type="evidence" value="ECO:0007669"/>
    <property type="project" value="InterPro"/>
</dbReference>
<evidence type="ECO:0000256" key="1">
    <source>
        <dbReference type="ARBA" id="ARBA00001971"/>
    </source>
</evidence>
<dbReference type="InterPro" id="IPR017972">
    <property type="entry name" value="Cyt_P450_CS"/>
</dbReference>
<dbReference type="GO" id="GO:0005506">
    <property type="term" value="F:iron ion binding"/>
    <property type="evidence" value="ECO:0007669"/>
    <property type="project" value="InterPro"/>
</dbReference>
<dbReference type="CDD" id="cd20628">
    <property type="entry name" value="CYP4"/>
    <property type="match status" value="1"/>
</dbReference>
<sequence length="683" mass="77004">MPISSNHSFLAVPNHLSAKKRVMIGGPLIVAIFVLFILYYYKSIYEAVKDRLHLYRLMARFDGPLALPLIGSAWMFKWNIADLSKQLLALGKEYSEKGNGILALWIGPKAMLCVVRPEYAKEVLESNDLITKADEYSILFPWLGTGLLTSTGEKWQRRRKLLTPAFHFKVLNDFISVHDYQAKTLMEQLSPLADKGEQVDLFPYLKRAALDIICETSMGCTVDAQNNHEHQYVRSVQRLNEITFVWQRMPWMKLKAIWYLSGYGFEYDRNLKIVTEFTSRVINEKWEELCSTGGNADKGNSKKAFLDLLLELRQMGEMDFEDVREEVDTFMFEGHDTTSSSMGWTLWGVAHDPEIQRKIHQEVDLIFGNSDRDCTNEDLKQMKYLEKCIKESLRMFPPVPLFARRVVNDTKIQECVLPKGTTLVVVPMVLHRNPLFWPNPDVFDPENFSEQNVQGRSSFLDVPFSAGPRNCIGQKFAMMEEKTVLSWFFRKYSITSDVPFFDNDPCPEVILKPNIGIPALPWRSSVGKYPDSRNLRPGTCTWTVVCFGQWFQMALNVFMLCLVAVCATQAFPANIQDDQTDDLEQGLLERIQFQSVTAYSPALRNYIECVRGCRRAKPGAADACIQRCQARYPHAEGCAAATTRTPASGSSTTAAAGASSGATTTAAGGSTAASTTTRAPTTA</sequence>
<dbReference type="AlphaFoldDB" id="A0A8S1HE31"/>
<feature type="transmembrane region" description="Helical" evidence="9">
    <location>
        <begin position="61"/>
        <end position="80"/>
    </location>
</feature>
<keyword evidence="7" id="KW-0560">Oxidoreductase</keyword>
<dbReference type="PANTHER" id="PTHR24291:SF128">
    <property type="entry name" value="CYTOCHROME P450"/>
    <property type="match status" value="1"/>
</dbReference>
<evidence type="ECO:0000256" key="3">
    <source>
        <dbReference type="ARBA" id="ARBA00022617"/>
    </source>
</evidence>
<dbReference type="GO" id="GO:0016705">
    <property type="term" value="F:oxidoreductase activity, acting on paired donors, with incorporation or reduction of molecular oxygen"/>
    <property type="evidence" value="ECO:0007669"/>
    <property type="project" value="InterPro"/>
</dbReference>
<proteinExistence type="inferred from homology"/>
<comment type="cofactor">
    <cofactor evidence="1 6">
        <name>heme</name>
        <dbReference type="ChEBI" id="CHEBI:30413"/>
    </cofactor>
</comment>
<evidence type="ECO:0000313" key="10">
    <source>
        <dbReference type="EMBL" id="CAD6193477.1"/>
    </source>
</evidence>
<dbReference type="InterPro" id="IPR050196">
    <property type="entry name" value="Cytochrome_P450_Monoox"/>
</dbReference>
<keyword evidence="9" id="KW-0472">Membrane</keyword>
<keyword evidence="9" id="KW-1133">Transmembrane helix</keyword>
<evidence type="ECO:0000256" key="2">
    <source>
        <dbReference type="ARBA" id="ARBA00010617"/>
    </source>
</evidence>
<evidence type="ECO:0000256" key="7">
    <source>
        <dbReference type="RuleBase" id="RU000461"/>
    </source>
</evidence>
<evidence type="ECO:0000313" key="11">
    <source>
        <dbReference type="Proteomes" id="UP000835052"/>
    </source>
</evidence>
<keyword evidence="4 6" id="KW-0408">Iron</keyword>
<dbReference type="Gene3D" id="1.10.630.10">
    <property type="entry name" value="Cytochrome P450"/>
    <property type="match status" value="1"/>
</dbReference>
<dbReference type="Pfam" id="PF00067">
    <property type="entry name" value="p450"/>
    <property type="match status" value="1"/>
</dbReference>
<dbReference type="Proteomes" id="UP000835052">
    <property type="component" value="Unassembled WGS sequence"/>
</dbReference>
<dbReference type="EMBL" id="CAJGYM010000035">
    <property type="protein sequence ID" value="CAD6193477.1"/>
    <property type="molecule type" value="Genomic_DNA"/>
</dbReference>
<keyword evidence="11" id="KW-1185">Reference proteome</keyword>
<evidence type="ECO:0000256" key="4">
    <source>
        <dbReference type="ARBA" id="ARBA00023004"/>
    </source>
</evidence>
<evidence type="ECO:0000256" key="8">
    <source>
        <dbReference type="SAM" id="MobiDB-lite"/>
    </source>
</evidence>
<keyword evidence="9" id="KW-0812">Transmembrane</keyword>
<dbReference type="PROSITE" id="PS00086">
    <property type="entry name" value="CYTOCHROME_P450"/>
    <property type="match status" value="1"/>
</dbReference>
<name>A0A8S1HE31_9PELO</name>
<dbReference type="SUPFAM" id="SSF48264">
    <property type="entry name" value="Cytochrome P450"/>
    <property type="match status" value="1"/>
</dbReference>
<dbReference type="PANTHER" id="PTHR24291">
    <property type="entry name" value="CYTOCHROME P450 FAMILY 4"/>
    <property type="match status" value="1"/>
</dbReference>
<comment type="caution">
    <text evidence="10">The sequence shown here is derived from an EMBL/GenBank/DDBJ whole genome shotgun (WGS) entry which is preliminary data.</text>
</comment>
<dbReference type="InterPro" id="IPR036396">
    <property type="entry name" value="Cyt_P450_sf"/>
</dbReference>
<organism evidence="10 11">
    <name type="scientific">Caenorhabditis auriculariae</name>
    <dbReference type="NCBI Taxonomy" id="2777116"/>
    <lineage>
        <taxon>Eukaryota</taxon>
        <taxon>Metazoa</taxon>
        <taxon>Ecdysozoa</taxon>
        <taxon>Nematoda</taxon>
        <taxon>Chromadorea</taxon>
        <taxon>Rhabditida</taxon>
        <taxon>Rhabditina</taxon>
        <taxon>Rhabditomorpha</taxon>
        <taxon>Rhabditoidea</taxon>
        <taxon>Rhabditidae</taxon>
        <taxon>Peloderinae</taxon>
        <taxon>Caenorhabditis</taxon>
    </lineage>
</organism>
<comment type="similarity">
    <text evidence="2 7">Belongs to the cytochrome P450 family.</text>
</comment>
<dbReference type="PRINTS" id="PR00463">
    <property type="entry name" value="EP450I"/>
</dbReference>
<evidence type="ECO:0000256" key="5">
    <source>
        <dbReference type="ARBA" id="ARBA00023033"/>
    </source>
</evidence>
<dbReference type="OrthoDB" id="1470350at2759"/>
<keyword evidence="6 7" id="KW-0479">Metal-binding</keyword>
<dbReference type="InterPro" id="IPR001128">
    <property type="entry name" value="Cyt_P450"/>
</dbReference>